<dbReference type="InterPro" id="IPR036291">
    <property type="entry name" value="NAD(P)-bd_dom_sf"/>
</dbReference>
<dbReference type="NCBIfam" id="TIGR04316">
    <property type="entry name" value="dhbA_paeA"/>
    <property type="match status" value="1"/>
</dbReference>
<evidence type="ECO:0000256" key="3">
    <source>
        <dbReference type="NCBIfam" id="TIGR04316"/>
    </source>
</evidence>
<proteinExistence type="inferred from homology"/>
<evidence type="ECO:0000313" key="6">
    <source>
        <dbReference type="EMBL" id="GAA5528903.1"/>
    </source>
</evidence>
<gene>
    <name evidence="6" type="primary">dhbA</name>
    <name evidence="6" type="ORF">Hgul01_02706</name>
</gene>
<dbReference type="InterPro" id="IPR003560">
    <property type="entry name" value="DHB_DH"/>
</dbReference>
<evidence type="ECO:0000256" key="2">
    <source>
        <dbReference type="ARBA" id="ARBA00023002"/>
    </source>
</evidence>
<dbReference type="SMART" id="SM00822">
    <property type="entry name" value="PKS_KR"/>
    <property type="match status" value="1"/>
</dbReference>
<evidence type="ECO:0000256" key="1">
    <source>
        <dbReference type="ARBA" id="ARBA00006484"/>
    </source>
</evidence>
<dbReference type="Gene3D" id="3.40.50.720">
    <property type="entry name" value="NAD(P)-binding Rossmann-like Domain"/>
    <property type="match status" value="1"/>
</dbReference>
<evidence type="ECO:0000259" key="5">
    <source>
        <dbReference type="SMART" id="SM00822"/>
    </source>
</evidence>
<dbReference type="SUPFAM" id="SSF51735">
    <property type="entry name" value="NAD(P)-binding Rossmann-fold domains"/>
    <property type="match status" value="1"/>
</dbReference>
<keyword evidence="7" id="KW-1185">Reference proteome</keyword>
<evidence type="ECO:0000256" key="4">
    <source>
        <dbReference type="RuleBase" id="RU000363"/>
    </source>
</evidence>
<dbReference type="PRINTS" id="PR01397">
    <property type="entry name" value="DHBDHDRGNASE"/>
</dbReference>
<accession>A0ABP9X0D2</accession>
<dbReference type="RefSeq" id="WP_345722522.1">
    <property type="nucleotide sequence ID" value="NZ_BAABRU010000009.1"/>
</dbReference>
<dbReference type="EMBL" id="BAABRU010000009">
    <property type="protein sequence ID" value="GAA5528903.1"/>
    <property type="molecule type" value="Genomic_DNA"/>
</dbReference>
<evidence type="ECO:0000313" key="7">
    <source>
        <dbReference type="Proteomes" id="UP001428290"/>
    </source>
</evidence>
<keyword evidence="2" id="KW-0560">Oxidoreductase</keyword>
<sequence length="264" mass="27982">MQFSEYPELKNQVALVTGAAQGIGAAVAQELCRHGVHVVALDVQSAVLQALHQRLEIGEGQLSTRTIDVRKAQAVEALVDTIEKQTGPIGLLVNVAGILRMAPVVELSDEDWATSLDVNATGVFNLTRAVARRMVPRQAGSIVTVGSNAAGVPRMQMAAYAASKAAATALTMCLGLELAQHKIRCNVVSPGSTDTAMQRMLWHDETGPQRVIAGSLETFRLGIPLGRIAKPADIANAVVFLLSERARHITMHDLRIDGGATLGA</sequence>
<protein>
    <recommendedName>
        <fullName evidence="3">2,3-dihydro-2,3-dihydroxybenzoate dehydrogenase</fullName>
        <ecNumber evidence="3">1.3.1.28</ecNumber>
    </recommendedName>
</protein>
<name>A0ABP9X0D2_9CHLR</name>
<dbReference type="Proteomes" id="UP001428290">
    <property type="component" value="Unassembled WGS sequence"/>
</dbReference>
<dbReference type="InterPro" id="IPR020904">
    <property type="entry name" value="Sc_DH/Rdtase_CS"/>
</dbReference>
<dbReference type="PANTHER" id="PTHR42760">
    <property type="entry name" value="SHORT-CHAIN DEHYDROGENASES/REDUCTASES FAMILY MEMBER"/>
    <property type="match status" value="1"/>
</dbReference>
<dbReference type="PANTHER" id="PTHR42760:SF115">
    <property type="entry name" value="3-OXOACYL-[ACYL-CARRIER-PROTEIN] REDUCTASE FABG"/>
    <property type="match status" value="1"/>
</dbReference>
<dbReference type="EC" id="1.3.1.28" evidence="3"/>
<dbReference type="Pfam" id="PF00106">
    <property type="entry name" value="adh_short"/>
    <property type="match status" value="1"/>
</dbReference>
<comment type="similarity">
    <text evidence="1 4">Belongs to the short-chain dehydrogenases/reductases (SDR) family.</text>
</comment>
<organism evidence="6 7">
    <name type="scientific">Herpetosiphon gulosus</name>
    <dbReference type="NCBI Taxonomy" id="1973496"/>
    <lineage>
        <taxon>Bacteria</taxon>
        <taxon>Bacillati</taxon>
        <taxon>Chloroflexota</taxon>
        <taxon>Chloroflexia</taxon>
        <taxon>Herpetosiphonales</taxon>
        <taxon>Herpetosiphonaceae</taxon>
        <taxon>Herpetosiphon</taxon>
    </lineage>
</organism>
<dbReference type="InterPro" id="IPR002347">
    <property type="entry name" value="SDR_fam"/>
</dbReference>
<dbReference type="PRINTS" id="PR00080">
    <property type="entry name" value="SDRFAMILY"/>
</dbReference>
<dbReference type="NCBIfam" id="NF006074">
    <property type="entry name" value="PRK08220.1"/>
    <property type="match status" value="1"/>
</dbReference>
<comment type="caution">
    <text evidence="6">The sequence shown here is derived from an EMBL/GenBank/DDBJ whole genome shotgun (WGS) entry which is preliminary data.</text>
</comment>
<reference evidence="6 7" key="1">
    <citation type="submission" date="2024-02" db="EMBL/GenBank/DDBJ databases">
        <title>Herpetosiphon gulosus NBRC 112829.</title>
        <authorList>
            <person name="Ichikawa N."/>
            <person name="Katano-Makiyama Y."/>
            <person name="Hidaka K."/>
        </authorList>
    </citation>
    <scope>NUCLEOTIDE SEQUENCE [LARGE SCALE GENOMIC DNA]</scope>
    <source>
        <strain evidence="6 7">NBRC 112829</strain>
    </source>
</reference>
<feature type="domain" description="Ketoreductase" evidence="5">
    <location>
        <begin position="12"/>
        <end position="177"/>
    </location>
</feature>
<dbReference type="InterPro" id="IPR057326">
    <property type="entry name" value="KR_dom"/>
</dbReference>
<dbReference type="PROSITE" id="PS00061">
    <property type="entry name" value="ADH_SHORT"/>
    <property type="match status" value="1"/>
</dbReference>